<sequence length="105" mass="12360">MKMYILIKENVPNKLVPVIAAHASLACYKKFEKDSDMETWINSIFKKVVCKVNDIEFENSKTEPKSLILTESALNNEEVCIVFCPRDEYSKQFKYFRMWTPNVEQ</sequence>
<evidence type="ECO:0000313" key="5">
    <source>
        <dbReference type="Proteomes" id="UP000192610"/>
    </source>
</evidence>
<dbReference type="Pfam" id="PF01981">
    <property type="entry name" value="PTH2"/>
    <property type="match status" value="1"/>
</dbReference>
<dbReference type="InterPro" id="IPR002833">
    <property type="entry name" value="PTH2"/>
</dbReference>
<dbReference type="EMBL" id="LVXG01000056">
    <property type="protein sequence ID" value="OQP42717.1"/>
    <property type="molecule type" value="Genomic_DNA"/>
</dbReference>
<proteinExistence type="predicted"/>
<dbReference type="InterPro" id="IPR023476">
    <property type="entry name" value="Pep_tRNA_hydro_II_dom_sf"/>
</dbReference>
<keyword evidence="2" id="KW-0378">Hydrolase</keyword>
<dbReference type="AlphaFoldDB" id="A0A1V9E9B3"/>
<comment type="catalytic activity">
    <reaction evidence="3">
        <text>an N-acyl-L-alpha-aminoacyl-tRNA + H2O = an N-acyl-L-amino acid + a tRNA + H(+)</text>
        <dbReference type="Rhea" id="RHEA:54448"/>
        <dbReference type="Rhea" id="RHEA-COMP:10123"/>
        <dbReference type="Rhea" id="RHEA-COMP:13883"/>
        <dbReference type="ChEBI" id="CHEBI:15377"/>
        <dbReference type="ChEBI" id="CHEBI:15378"/>
        <dbReference type="ChEBI" id="CHEBI:59874"/>
        <dbReference type="ChEBI" id="CHEBI:78442"/>
        <dbReference type="ChEBI" id="CHEBI:138191"/>
        <dbReference type="EC" id="3.1.1.29"/>
    </reaction>
</comment>
<evidence type="ECO:0000256" key="2">
    <source>
        <dbReference type="ARBA" id="ARBA00022801"/>
    </source>
</evidence>
<dbReference type="GO" id="GO:0004045">
    <property type="term" value="F:peptidyl-tRNA hydrolase activity"/>
    <property type="evidence" value="ECO:0007669"/>
    <property type="project" value="UniProtKB-EC"/>
</dbReference>
<dbReference type="PROSITE" id="PS51257">
    <property type="entry name" value="PROKAR_LIPOPROTEIN"/>
    <property type="match status" value="1"/>
</dbReference>
<dbReference type="SUPFAM" id="SSF102462">
    <property type="entry name" value="Peptidyl-tRNA hydrolase II"/>
    <property type="match status" value="1"/>
</dbReference>
<keyword evidence="5" id="KW-1185">Reference proteome</keyword>
<evidence type="ECO:0000256" key="1">
    <source>
        <dbReference type="ARBA" id="ARBA00013260"/>
    </source>
</evidence>
<dbReference type="EC" id="3.1.1.29" evidence="1"/>
<dbReference type="OrthoDB" id="6647803at2"/>
<accession>A0A1V9E9B3</accession>
<protein>
    <recommendedName>
        <fullName evidence="1">peptidyl-tRNA hydrolase</fullName>
        <ecNumber evidence="1">3.1.1.29</ecNumber>
    </recommendedName>
</protein>
<evidence type="ECO:0000256" key="3">
    <source>
        <dbReference type="ARBA" id="ARBA00048707"/>
    </source>
</evidence>
<name>A0A1V9E9B3_9BACT</name>
<organism evidence="4 5">
    <name type="scientific">Niastella yeongjuensis</name>
    <dbReference type="NCBI Taxonomy" id="354355"/>
    <lineage>
        <taxon>Bacteria</taxon>
        <taxon>Pseudomonadati</taxon>
        <taxon>Bacteroidota</taxon>
        <taxon>Chitinophagia</taxon>
        <taxon>Chitinophagales</taxon>
        <taxon>Chitinophagaceae</taxon>
        <taxon>Niastella</taxon>
    </lineage>
</organism>
<reference evidence="5" key="1">
    <citation type="submission" date="2016-04" db="EMBL/GenBank/DDBJ databases">
        <authorList>
            <person name="Chen L."/>
            <person name="Zhuang W."/>
            <person name="Wang G."/>
        </authorList>
    </citation>
    <scope>NUCLEOTIDE SEQUENCE [LARGE SCALE GENOMIC DNA]</scope>
    <source>
        <strain evidence="5">17621</strain>
    </source>
</reference>
<evidence type="ECO:0000313" key="4">
    <source>
        <dbReference type="EMBL" id="OQP42717.1"/>
    </source>
</evidence>
<dbReference type="RefSeq" id="WP_081203131.1">
    <property type="nucleotide sequence ID" value="NZ_FOCZ01000005.1"/>
</dbReference>
<dbReference type="Proteomes" id="UP000192610">
    <property type="component" value="Unassembled WGS sequence"/>
</dbReference>
<gene>
    <name evidence="4" type="ORF">A4H97_11145</name>
</gene>
<comment type="caution">
    <text evidence="4">The sequence shown here is derived from an EMBL/GenBank/DDBJ whole genome shotgun (WGS) entry which is preliminary data.</text>
</comment>